<dbReference type="SUPFAM" id="SSF52467">
    <property type="entry name" value="DHS-like NAD/FAD-binding domain"/>
    <property type="match status" value="1"/>
</dbReference>
<comment type="caution">
    <text evidence="4">The sequence shown here is derived from an EMBL/GenBank/DDBJ whole genome shotgun (WGS) entry which is preliminary data.</text>
</comment>
<keyword evidence="1" id="KW-0808">Transferase</keyword>
<gene>
    <name evidence="4" type="ORF">LCGC14_1801340</name>
</gene>
<protein>
    <recommendedName>
        <fullName evidence="3">Deacetylase sirtuin-type domain-containing protein</fullName>
    </recommendedName>
</protein>
<evidence type="ECO:0000259" key="3">
    <source>
        <dbReference type="PROSITE" id="PS50305"/>
    </source>
</evidence>
<evidence type="ECO:0000256" key="2">
    <source>
        <dbReference type="ARBA" id="ARBA00023027"/>
    </source>
</evidence>
<proteinExistence type="predicted"/>
<dbReference type="PANTHER" id="PTHR11085:SF10">
    <property type="entry name" value="NAD-DEPENDENT PROTEIN DEACYLASE SIRTUIN-5, MITOCHONDRIAL-RELATED"/>
    <property type="match status" value="1"/>
</dbReference>
<dbReference type="InterPro" id="IPR026590">
    <property type="entry name" value="Ssirtuin_cat_dom"/>
</dbReference>
<dbReference type="PANTHER" id="PTHR11085">
    <property type="entry name" value="NAD-DEPENDENT PROTEIN DEACYLASE SIRTUIN-5, MITOCHONDRIAL-RELATED"/>
    <property type="match status" value="1"/>
</dbReference>
<accession>A0A0F9GPP9</accession>
<evidence type="ECO:0000313" key="4">
    <source>
        <dbReference type="EMBL" id="KKM00749.1"/>
    </source>
</evidence>
<name>A0A0F9GPP9_9ZZZZ</name>
<evidence type="ECO:0000256" key="1">
    <source>
        <dbReference type="ARBA" id="ARBA00022679"/>
    </source>
</evidence>
<dbReference type="GO" id="GO:0017136">
    <property type="term" value="F:histone deacetylase activity, NAD-dependent"/>
    <property type="evidence" value="ECO:0007669"/>
    <property type="project" value="TreeGrafter"/>
</dbReference>
<dbReference type="EMBL" id="LAZR01017360">
    <property type="protein sequence ID" value="KKM00749.1"/>
    <property type="molecule type" value="Genomic_DNA"/>
</dbReference>
<organism evidence="4">
    <name type="scientific">marine sediment metagenome</name>
    <dbReference type="NCBI Taxonomy" id="412755"/>
    <lineage>
        <taxon>unclassified sequences</taxon>
        <taxon>metagenomes</taxon>
        <taxon>ecological metagenomes</taxon>
    </lineage>
</organism>
<dbReference type="GO" id="GO:0070403">
    <property type="term" value="F:NAD+ binding"/>
    <property type="evidence" value="ECO:0007669"/>
    <property type="project" value="InterPro"/>
</dbReference>
<sequence>MLTSELRDKIEELADSIRSSRYLVAFTGAGISTESGIPDFRGPQGIWKKMQPIELQEFLADPAARKEYWRRKIESYPQMRDAEPNAGHRALARLYSAGWLKAVITQNIDSVWYFMTHPMANFL</sequence>
<dbReference type="InterPro" id="IPR003000">
    <property type="entry name" value="Sirtuin"/>
</dbReference>
<keyword evidence="2" id="KW-0520">NAD</keyword>
<dbReference type="InterPro" id="IPR029035">
    <property type="entry name" value="DHS-like_NAD/FAD-binding_dom"/>
</dbReference>
<dbReference type="PROSITE" id="PS50305">
    <property type="entry name" value="SIRTUIN"/>
    <property type="match status" value="1"/>
</dbReference>
<dbReference type="InterPro" id="IPR050134">
    <property type="entry name" value="NAD-dep_sirtuin_deacylases"/>
</dbReference>
<dbReference type="AlphaFoldDB" id="A0A0F9GPP9"/>
<reference evidence="4" key="1">
    <citation type="journal article" date="2015" name="Nature">
        <title>Complex archaea that bridge the gap between prokaryotes and eukaryotes.</title>
        <authorList>
            <person name="Spang A."/>
            <person name="Saw J.H."/>
            <person name="Jorgensen S.L."/>
            <person name="Zaremba-Niedzwiedzka K."/>
            <person name="Martijn J."/>
            <person name="Lind A.E."/>
            <person name="van Eijk R."/>
            <person name="Schleper C."/>
            <person name="Guy L."/>
            <person name="Ettema T.J."/>
        </authorList>
    </citation>
    <scope>NUCLEOTIDE SEQUENCE</scope>
</reference>
<dbReference type="Pfam" id="PF02146">
    <property type="entry name" value="SIR2"/>
    <property type="match status" value="1"/>
</dbReference>
<feature type="domain" description="Deacetylase sirtuin-type" evidence="3">
    <location>
        <begin position="3"/>
        <end position="123"/>
    </location>
</feature>
<dbReference type="Gene3D" id="3.40.50.1220">
    <property type="entry name" value="TPP-binding domain"/>
    <property type="match status" value="1"/>
</dbReference>